<evidence type="ECO:0000313" key="1">
    <source>
        <dbReference type="EMBL" id="MFC5423257.1"/>
    </source>
</evidence>
<name>A0ABW0IYL9_9HYPH</name>
<proteinExistence type="predicted"/>
<evidence type="ECO:0000313" key="2">
    <source>
        <dbReference type="Proteomes" id="UP001596053"/>
    </source>
</evidence>
<dbReference type="EMBL" id="JBHSLW010000067">
    <property type="protein sequence ID" value="MFC5423257.1"/>
    <property type="molecule type" value="Genomic_DNA"/>
</dbReference>
<reference evidence="2" key="1">
    <citation type="journal article" date="2019" name="Int. J. Syst. Evol. Microbiol.">
        <title>The Global Catalogue of Microorganisms (GCM) 10K type strain sequencing project: providing services to taxonomists for standard genome sequencing and annotation.</title>
        <authorList>
            <consortium name="The Broad Institute Genomics Platform"/>
            <consortium name="The Broad Institute Genome Sequencing Center for Infectious Disease"/>
            <person name="Wu L."/>
            <person name="Ma J."/>
        </authorList>
    </citation>
    <scope>NUCLEOTIDE SEQUENCE [LARGE SCALE GENOMIC DNA]</scope>
    <source>
        <strain evidence="2">NCAIM B.01391</strain>
    </source>
</reference>
<protein>
    <recommendedName>
        <fullName evidence="3">DNA primase</fullName>
    </recommendedName>
</protein>
<comment type="caution">
    <text evidence="1">The sequence shown here is derived from an EMBL/GenBank/DDBJ whole genome shotgun (WGS) entry which is preliminary data.</text>
</comment>
<organism evidence="1 2">
    <name type="scientific">Bosea eneae</name>
    <dbReference type="NCBI Taxonomy" id="151454"/>
    <lineage>
        <taxon>Bacteria</taxon>
        <taxon>Pseudomonadati</taxon>
        <taxon>Pseudomonadota</taxon>
        <taxon>Alphaproteobacteria</taxon>
        <taxon>Hyphomicrobiales</taxon>
        <taxon>Boseaceae</taxon>
        <taxon>Bosea</taxon>
    </lineage>
</organism>
<dbReference type="Proteomes" id="UP001596053">
    <property type="component" value="Unassembled WGS sequence"/>
</dbReference>
<evidence type="ECO:0008006" key="3">
    <source>
        <dbReference type="Google" id="ProtNLM"/>
    </source>
</evidence>
<gene>
    <name evidence="1" type="ORF">ACFPOB_27305</name>
</gene>
<sequence>MMDQVTEQQVVDAIVARQYRPWTLRRCSICEGPIGYAFLATDAGQPPRVGFDSYCGCSRFDPGVDERSIGELMNTFNRQSPEHRAEMWADFTTLASGKERP</sequence>
<keyword evidence="2" id="KW-1185">Reference proteome</keyword>
<accession>A0ABW0IYL9</accession>